<evidence type="ECO:0000259" key="7">
    <source>
        <dbReference type="PROSITE" id="PS51762"/>
    </source>
</evidence>
<dbReference type="SUPFAM" id="SSF49899">
    <property type="entry name" value="Concanavalin A-like lectins/glucanases"/>
    <property type="match status" value="1"/>
</dbReference>
<comment type="PTM">
    <text evidence="6">Contains at least one intrachain disulfide bond essential for its enzymatic activity.</text>
</comment>
<dbReference type="PIRSF" id="PIRSF005604">
    <property type="entry name" value="XET"/>
    <property type="match status" value="1"/>
</dbReference>
<protein>
    <recommendedName>
        <fullName evidence="6">Xyloglucan endotransglucosylase/hydrolase</fullName>
        <ecNumber evidence="6">2.4.1.207</ecNumber>
    </recommendedName>
</protein>
<evidence type="ECO:0000313" key="9">
    <source>
        <dbReference type="Proteomes" id="UP001497512"/>
    </source>
</evidence>
<keyword evidence="6" id="KW-0961">Cell wall biogenesis/degradation</keyword>
<dbReference type="EMBL" id="OZ019907">
    <property type="protein sequence ID" value="CAK9207037.1"/>
    <property type="molecule type" value="Genomic_DNA"/>
</dbReference>
<name>A0ABP0TWS8_9BRYO</name>
<dbReference type="InterPro" id="IPR013320">
    <property type="entry name" value="ConA-like_dom_sf"/>
</dbReference>
<keyword evidence="5 6" id="KW-0326">Glycosidase</keyword>
<dbReference type="EC" id="2.4.1.207" evidence="6"/>
<proteinExistence type="inferred from homology"/>
<dbReference type="Pfam" id="PF06955">
    <property type="entry name" value="XET_C"/>
    <property type="match status" value="1"/>
</dbReference>
<dbReference type="Proteomes" id="UP001497512">
    <property type="component" value="Chromosome 15"/>
</dbReference>
<evidence type="ECO:0000256" key="4">
    <source>
        <dbReference type="ARBA" id="ARBA00023180"/>
    </source>
</evidence>
<dbReference type="InterPro" id="IPR044791">
    <property type="entry name" value="Beta-glucanase/XTH"/>
</dbReference>
<keyword evidence="1 6" id="KW-0808">Transferase</keyword>
<comment type="function">
    <text evidence="6">Catalyzes xyloglucan endohydrolysis (XEH) and/or endotransglycosylation (XET). Cleaves and religates xyloglucan polymers, an essential constituent of the primary cell wall, and thereby participates in cell wall construction of growing tissues.</text>
</comment>
<evidence type="ECO:0000313" key="8">
    <source>
        <dbReference type="EMBL" id="CAK9207037.1"/>
    </source>
</evidence>
<keyword evidence="6" id="KW-0052">Apoplast</keyword>
<comment type="subcellular location">
    <subcellularLocation>
        <location evidence="6">Secreted</location>
        <location evidence="6">Cell wall</location>
    </subcellularLocation>
    <subcellularLocation>
        <location evidence="6">Secreted</location>
        <location evidence="6">Extracellular space</location>
        <location evidence="6">Apoplast</location>
    </subcellularLocation>
</comment>
<evidence type="ECO:0000256" key="2">
    <source>
        <dbReference type="ARBA" id="ARBA00022801"/>
    </source>
</evidence>
<feature type="signal peptide" evidence="6">
    <location>
        <begin position="1"/>
        <end position="30"/>
    </location>
</feature>
<dbReference type="InterPro" id="IPR010713">
    <property type="entry name" value="XET_C"/>
</dbReference>
<comment type="similarity">
    <text evidence="6">Belongs to the glycosyl hydrolase 16 family.</text>
</comment>
<feature type="chain" id="PRO_5044957689" description="Xyloglucan endotransglucosylase/hydrolase" evidence="6">
    <location>
        <begin position="31"/>
        <end position="308"/>
    </location>
</feature>
<dbReference type="PROSITE" id="PS51762">
    <property type="entry name" value="GH16_2"/>
    <property type="match status" value="1"/>
</dbReference>
<dbReference type="InterPro" id="IPR008263">
    <property type="entry name" value="GH16_AS"/>
</dbReference>
<dbReference type="Gene3D" id="2.60.120.200">
    <property type="match status" value="1"/>
</dbReference>
<gene>
    <name evidence="8" type="ORF">CSSPTR1EN2_LOCUS8648</name>
</gene>
<keyword evidence="4" id="KW-0325">Glycoprotein</keyword>
<keyword evidence="3" id="KW-1015">Disulfide bond</keyword>
<sequence length="308" mass="34665">MAPLSSRNANHVVFLVLLLSFSAQLHGSWGQAGDNFVTFQNSQFNSEFFVSWETSNVLTVDEGRTLQLLLTENSGTGVSSVGQYLFGYIRASIKLIPNDSAGTVTTFYMSSAGPTHDELDFEFLGNASGQPYTLQTNVFAGGVGGREQRIGLWFDPREDFHQYSVIWNYKTISFYVDDVLIRVFQNHEASGQPFPVSQPMKVYSSLFDASSWATQGGLVKIDWTQAPFVASYSDYVLDACFWDTTFPRPECATPQAGDWWNAEYFQTIPDNQLGQMNWVTTNFMQYNYCTDTLRYPIAPFECTAPYNS</sequence>
<organism evidence="8 9">
    <name type="scientific">Sphagnum troendelagicum</name>
    <dbReference type="NCBI Taxonomy" id="128251"/>
    <lineage>
        <taxon>Eukaryota</taxon>
        <taxon>Viridiplantae</taxon>
        <taxon>Streptophyta</taxon>
        <taxon>Embryophyta</taxon>
        <taxon>Bryophyta</taxon>
        <taxon>Sphagnophytina</taxon>
        <taxon>Sphagnopsida</taxon>
        <taxon>Sphagnales</taxon>
        <taxon>Sphagnaceae</taxon>
        <taxon>Sphagnum</taxon>
    </lineage>
</organism>
<keyword evidence="2 6" id="KW-0378">Hydrolase</keyword>
<evidence type="ECO:0000256" key="3">
    <source>
        <dbReference type="ARBA" id="ARBA00023157"/>
    </source>
</evidence>
<dbReference type="Pfam" id="PF00722">
    <property type="entry name" value="Glyco_hydro_16"/>
    <property type="match status" value="1"/>
</dbReference>
<evidence type="ECO:0000256" key="1">
    <source>
        <dbReference type="ARBA" id="ARBA00022679"/>
    </source>
</evidence>
<dbReference type="CDD" id="cd02176">
    <property type="entry name" value="GH16_XET"/>
    <property type="match status" value="1"/>
</dbReference>
<keyword evidence="6" id="KW-0732">Signal</keyword>
<dbReference type="PANTHER" id="PTHR31062">
    <property type="entry name" value="XYLOGLUCAN ENDOTRANSGLUCOSYLASE/HYDROLASE PROTEIN 8-RELATED"/>
    <property type="match status" value="1"/>
</dbReference>
<reference evidence="8" key="1">
    <citation type="submission" date="2024-02" db="EMBL/GenBank/DDBJ databases">
        <authorList>
            <consortium name="ELIXIR-Norway"/>
            <consortium name="Elixir Norway"/>
        </authorList>
    </citation>
    <scope>NUCLEOTIDE SEQUENCE</scope>
</reference>
<keyword evidence="6" id="KW-0964">Secreted</keyword>
<accession>A0ABP0TWS8</accession>
<dbReference type="InterPro" id="IPR000757">
    <property type="entry name" value="Beta-glucanase-like"/>
</dbReference>
<evidence type="ECO:0000256" key="5">
    <source>
        <dbReference type="ARBA" id="ARBA00023295"/>
    </source>
</evidence>
<keyword evidence="9" id="KW-1185">Reference proteome</keyword>
<dbReference type="InterPro" id="IPR016455">
    <property type="entry name" value="XTH"/>
</dbReference>
<dbReference type="PROSITE" id="PS01034">
    <property type="entry name" value="GH16_1"/>
    <property type="match status" value="1"/>
</dbReference>
<keyword evidence="6" id="KW-0134">Cell wall</keyword>
<feature type="domain" description="GH16" evidence="7">
    <location>
        <begin position="1"/>
        <end position="232"/>
    </location>
</feature>
<evidence type="ECO:0000256" key="6">
    <source>
        <dbReference type="RuleBase" id="RU361120"/>
    </source>
</evidence>